<name>A0A2Z6MC63_TRISU</name>
<dbReference type="InterPro" id="IPR014001">
    <property type="entry name" value="Helicase_ATP-bd"/>
</dbReference>
<dbReference type="InterPro" id="IPR044567">
    <property type="entry name" value="CLSY/DRD1"/>
</dbReference>
<dbReference type="AlphaFoldDB" id="A0A2Z6MC63"/>
<dbReference type="EMBL" id="DF973395">
    <property type="protein sequence ID" value="GAU29411.1"/>
    <property type="molecule type" value="Genomic_DNA"/>
</dbReference>
<dbReference type="InterPro" id="IPR001650">
    <property type="entry name" value="Helicase_C-like"/>
</dbReference>
<evidence type="ECO:0000256" key="1">
    <source>
        <dbReference type="ARBA" id="ARBA00004123"/>
    </source>
</evidence>
<evidence type="ECO:0000259" key="7">
    <source>
        <dbReference type="PROSITE" id="PS51194"/>
    </source>
</evidence>
<evidence type="ECO:0000313" key="8">
    <source>
        <dbReference type="EMBL" id="GAU29411.1"/>
    </source>
</evidence>
<dbReference type="SUPFAM" id="SSF52540">
    <property type="entry name" value="P-loop containing nucleoside triphosphate hydrolases"/>
    <property type="match status" value="2"/>
</dbReference>
<dbReference type="Gene3D" id="3.40.50.300">
    <property type="entry name" value="P-loop containing nucleotide triphosphate hydrolases"/>
    <property type="match status" value="1"/>
</dbReference>
<evidence type="ECO:0000256" key="6">
    <source>
        <dbReference type="ARBA" id="ARBA00023242"/>
    </source>
</evidence>
<proteinExistence type="predicted"/>
<evidence type="ECO:0000256" key="4">
    <source>
        <dbReference type="ARBA" id="ARBA00022806"/>
    </source>
</evidence>
<keyword evidence="2" id="KW-0547">Nucleotide-binding</keyword>
<dbReference type="PANTHER" id="PTHR45821">
    <property type="entry name" value="SNF2 DOMAIN-CONTAINING PROTEIN CLASSY 2-RELATED"/>
    <property type="match status" value="1"/>
</dbReference>
<evidence type="ECO:0000313" key="9">
    <source>
        <dbReference type="Proteomes" id="UP000242715"/>
    </source>
</evidence>
<keyword evidence="4" id="KW-0347">Helicase</keyword>
<dbReference type="InterPro" id="IPR038718">
    <property type="entry name" value="SNF2-like_sf"/>
</dbReference>
<dbReference type="Pfam" id="PF00271">
    <property type="entry name" value="Helicase_C"/>
    <property type="match status" value="1"/>
</dbReference>
<dbReference type="PROSITE" id="PS51194">
    <property type="entry name" value="HELICASE_CTER"/>
    <property type="match status" value="1"/>
</dbReference>
<evidence type="ECO:0000256" key="5">
    <source>
        <dbReference type="ARBA" id="ARBA00022840"/>
    </source>
</evidence>
<evidence type="ECO:0000256" key="2">
    <source>
        <dbReference type="ARBA" id="ARBA00022741"/>
    </source>
</evidence>
<dbReference type="InterPro" id="IPR000330">
    <property type="entry name" value="SNF2_N"/>
</dbReference>
<sequence>MDSQQIQSPLSSDIRIKSRKATSSDCSNFLRPGIDISMLLGYCYKDNPDQFGPISIWMDARINSIHRQPHESDQCKEYVHEEQDHKGGRSLNVDAGKEMIDTYMKNFNNLPTEEESIINEETSKLEQKVEENVSKMEDEEENPDDLAGLWEEMDTALISSNLLDGTEGSNAEVLADSKKESTEICEHDYKLDEEIGIYCLRCGFVKTEIRHISEHVEKQCIEEDREHKSEQKVDEDVNNDLFSTHATDPDEPISTENDSVWELIPELKEKMHAHQKKAFEFLWQNIAGSMEPSLMKEKSKTNGGCVISHAPGAGKTFLIISFLVSYLKLFPGKRPLVLAPKTTLYTWRKEFKKWKVPIPVYLIHGRKTWKGLTTPKSTVLPGVPRPSSDARARKFFLDNIEKKINSDFDEYKMQGLNVLKKITSGFIDVYDSGNSSDTLPGLQIYTLLMNTSDEQHEIVQKLQKKMAECTGYPLEVELLITLASIHPWLIKTAAACAAKFFAEEELEKLESSKFDLRKGSKVRFVLSLVSRVVKKEKVLIFCHNLAPVRFFIELFEKYFQWQNGKEILILTGELDLFERGKVIDKFEDPRGSSKILLASINACAEGISLTAASRVIFLDSEWNPSKTKQAIARAFRPGQQKMVYVYQLLTTGSMEEDKHRRTSWKEWVSCMIFSEEFVEDPSKWQAEKIEDNILREMVEEDKSKAIHMIMKNEKDSTS</sequence>
<gene>
    <name evidence="8" type="ORF">TSUD_149820</name>
</gene>
<evidence type="ECO:0000256" key="3">
    <source>
        <dbReference type="ARBA" id="ARBA00022801"/>
    </source>
</evidence>
<protein>
    <recommendedName>
        <fullName evidence="7">Helicase C-terminal domain-containing protein</fullName>
    </recommendedName>
</protein>
<dbReference type="PANTHER" id="PTHR45821:SF2">
    <property type="entry name" value="SNF2 DOMAIN-CONTAINING PROTEIN CLASSY 2"/>
    <property type="match status" value="1"/>
</dbReference>
<dbReference type="CDD" id="cd18793">
    <property type="entry name" value="SF2_C_SNF"/>
    <property type="match status" value="1"/>
</dbReference>
<dbReference type="GO" id="GO:0080188">
    <property type="term" value="P:gene silencing by siRNA-directed DNA methylation"/>
    <property type="evidence" value="ECO:0007669"/>
    <property type="project" value="InterPro"/>
</dbReference>
<comment type="subcellular location">
    <subcellularLocation>
        <location evidence="1">Nucleus</location>
    </subcellularLocation>
</comment>
<dbReference type="Gene3D" id="3.40.50.10810">
    <property type="entry name" value="Tandem AAA-ATPase domain"/>
    <property type="match status" value="1"/>
</dbReference>
<accession>A0A2Z6MC63</accession>
<keyword evidence="9" id="KW-1185">Reference proteome</keyword>
<dbReference type="GO" id="GO:0005524">
    <property type="term" value="F:ATP binding"/>
    <property type="evidence" value="ECO:0007669"/>
    <property type="project" value="UniProtKB-KW"/>
</dbReference>
<keyword evidence="5" id="KW-0067">ATP-binding</keyword>
<dbReference type="GO" id="GO:0004386">
    <property type="term" value="F:helicase activity"/>
    <property type="evidence" value="ECO:0007669"/>
    <property type="project" value="UniProtKB-KW"/>
</dbReference>
<reference evidence="9" key="1">
    <citation type="journal article" date="2017" name="Front. Plant Sci.">
        <title>Climate Clever Clovers: New Paradigm to Reduce the Environmental Footprint of Ruminants by Breeding Low Methanogenic Forages Utilizing Haplotype Variation.</title>
        <authorList>
            <person name="Kaur P."/>
            <person name="Appels R."/>
            <person name="Bayer P.E."/>
            <person name="Keeble-Gagnere G."/>
            <person name="Wang J."/>
            <person name="Hirakawa H."/>
            <person name="Shirasawa K."/>
            <person name="Vercoe P."/>
            <person name="Stefanova K."/>
            <person name="Durmic Z."/>
            <person name="Nichols P."/>
            <person name="Revell C."/>
            <person name="Isobe S.N."/>
            <person name="Edwards D."/>
            <person name="Erskine W."/>
        </authorList>
    </citation>
    <scope>NUCLEOTIDE SEQUENCE [LARGE SCALE GENOMIC DNA]</scope>
    <source>
        <strain evidence="9">cv. Daliak</strain>
    </source>
</reference>
<dbReference type="Pfam" id="PF00176">
    <property type="entry name" value="SNF2-rel_dom"/>
    <property type="match status" value="1"/>
</dbReference>
<dbReference type="InterPro" id="IPR027417">
    <property type="entry name" value="P-loop_NTPase"/>
</dbReference>
<dbReference type="InterPro" id="IPR049730">
    <property type="entry name" value="SNF2/RAD54-like_C"/>
</dbReference>
<organism evidence="8 9">
    <name type="scientific">Trifolium subterraneum</name>
    <name type="common">Subterranean clover</name>
    <dbReference type="NCBI Taxonomy" id="3900"/>
    <lineage>
        <taxon>Eukaryota</taxon>
        <taxon>Viridiplantae</taxon>
        <taxon>Streptophyta</taxon>
        <taxon>Embryophyta</taxon>
        <taxon>Tracheophyta</taxon>
        <taxon>Spermatophyta</taxon>
        <taxon>Magnoliopsida</taxon>
        <taxon>eudicotyledons</taxon>
        <taxon>Gunneridae</taxon>
        <taxon>Pentapetalae</taxon>
        <taxon>rosids</taxon>
        <taxon>fabids</taxon>
        <taxon>Fabales</taxon>
        <taxon>Fabaceae</taxon>
        <taxon>Papilionoideae</taxon>
        <taxon>50 kb inversion clade</taxon>
        <taxon>NPAAA clade</taxon>
        <taxon>Hologalegina</taxon>
        <taxon>IRL clade</taxon>
        <taxon>Trifolieae</taxon>
        <taxon>Trifolium</taxon>
    </lineage>
</organism>
<feature type="domain" description="Helicase C-terminal" evidence="7">
    <location>
        <begin position="524"/>
        <end position="690"/>
    </location>
</feature>
<dbReference type="OrthoDB" id="448448at2759"/>
<dbReference type="GO" id="GO:0016787">
    <property type="term" value="F:hydrolase activity"/>
    <property type="evidence" value="ECO:0007669"/>
    <property type="project" value="UniProtKB-KW"/>
</dbReference>
<dbReference type="Proteomes" id="UP000242715">
    <property type="component" value="Unassembled WGS sequence"/>
</dbReference>
<dbReference type="SMART" id="SM00487">
    <property type="entry name" value="DEXDc"/>
    <property type="match status" value="1"/>
</dbReference>
<dbReference type="SMART" id="SM00490">
    <property type="entry name" value="HELICc"/>
    <property type="match status" value="1"/>
</dbReference>
<dbReference type="GO" id="GO:0005634">
    <property type="term" value="C:nucleus"/>
    <property type="evidence" value="ECO:0007669"/>
    <property type="project" value="UniProtKB-SubCell"/>
</dbReference>
<keyword evidence="3" id="KW-0378">Hydrolase</keyword>
<keyword evidence="6" id="KW-0539">Nucleus</keyword>